<feature type="transmembrane region" description="Helical" evidence="1">
    <location>
        <begin position="20"/>
        <end position="38"/>
    </location>
</feature>
<dbReference type="EMBL" id="MLJW01000423">
    <property type="protein sequence ID" value="OIQ87416.1"/>
    <property type="molecule type" value="Genomic_DNA"/>
</dbReference>
<accession>A0A1J5QV68</accession>
<name>A0A1J5QV68_9ZZZZ</name>
<gene>
    <name evidence="2" type="ORF">GALL_307110</name>
</gene>
<keyword evidence="1" id="KW-1133">Transmembrane helix</keyword>
<keyword evidence="1" id="KW-0812">Transmembrane</keyword>
<comment type="caution">
    <text evidence="2">The sequence shown here is derived from an EMBL/GenBank/DDBJ whole genome shotgun (WGS) entry which is preliminary data.</text>
</comment>
<proteinExistence type="predicted"/>
<evidence type="ECO:0000313" key="2">
    <source>
        <dbReference type="EMBL" id="OIQ87416.1"/>
    </source>
</evidence>
<keyword evidence="1" id="KW-0472">Membrane</keyword>
<reference evidence="2" key="1">
    <citation type="submission" date="2016-10" db="EMBL/GenBank/DDBJ databases">
        <title>Sequence of Gallionella enrichment culture.</title>
        <authorList>
            <person name="Poehlein A."/>
            <person name="Muehling M."/>
            <person name="Daniel R."/>
        </authorList>
    </citation>
    <scope>NUCLEOTIDE SEQUENCE</scope>
</reference>
<organism evidence="2">
    <name type="scientific">mine drainage metagenome</name>
    <dbReference type="NCBI Taxonomy" id="410659"/>
    <lineage>
        <taxon>unclassified sequences</taxon>
        <taxon>metagenomes</taxon>
        <taxon>ecological metagenomes</taxon>
    </lineage>
</organism>
<evidence type="ECO:0000256" key="1">
    <source>
        <dbReference type="SAM" id="Phobius"/>
    </source>
</evidence>
<dbReference type="AlphaFoldDB" id="A0A1J5QV68"/>
<protein>
    <submittedName>
        <fullName evidence="2">Uncharacterized protein</fullName>
    </submittedName>
</protein>
<sequence>MMQGNWMGDWGTGYMHGWGGLWMLLIVILAIVGMIAVIRKK</sequence>